<evidence type="ECO:0000256" key="2">
    <source>
        <dbReference type="ARBA" id="ARBA00022692"/>
    </source>
</evidence>
<feature type="domain" description="O-antigen ligase-related" evidence="6">
    <location>
        <begin position="185"/>
        <end position="344"/>
    </location>
</feature>
<gene>
    <name evidence="7" type="ORF">BST83_14830</name>
</gene>
<feature type="transmembrane region" description="Helical" evidence="5">
    <location>
        <begin position="12"/>
        <end position="45"/>
    </location>
</feature>
<evidence type="ECO:0000256" key="4">
    <source>
        <dbReference type="ARBA" id="ARBA00023136"/>
    </source>
</evidence>
<protein>
    <recommendedName>
        <fullName evidence="6">O-antigen ligase-related domain-containing protein</fullName>
    </recommendedName>
</protein>
<evidence type="ECO:0000256" key="1">
    <source>
        <dbReference type="ARBA" id="ARBA00004141"/>
    </source>
</evidence>
<feature type="transmembrane region" description="Helical" evidence="5">
    <location>
        <begin position="225"/>
        <end position="244"/>
    </location>
</feature>
<dbReference type="PANTHER" id="PTHR37422:SF17">
    <property type="entry name" value="O-ANTIGEN LIGASE"/>
    <property type="match status" value="1"/>
</dbReference>
<keyword evidence="8" id="KW-1185">Reference proteome</keyword>
<accession>A0A2S7L055</accession>
<dbReference type="Proteomes" id="UP000239522">
    <property type="component" value="Unassembled WGS sequence"/>
</dbReference>
<evidence type="ECO:0000259" key="6">
    <source>
        <dbReference type="Pfam" id="PF04932"/>
    </source>
</evidence>
<dbReference type="PANTHER" id="PTHR37422">
    <property type="entry name" value="TEICHURONIC ACID BIOSYNTHESIS PROTEIN TUAE"/>
    <property type="match status" value="1"/>
</dbReference>
<feature type="transmembrane region" description="Helical" evidence="5">
    <location>
        <begin position="156"/>
        <end position="173"/>
    </location>
</feature>
<evidence type="ECO:0000313" key="7">
    <source>
        <dbReference type="EMBL" id="PQB08260.1"/>
    </source>
</evidence>
<dbReference type="EMBL" id="MQUA01000013">
    <property type="protein sequence ID" value="PQB08260.1"/>
    <property type="molecule type" value="Genomic_DNA"/>
</dbReference>
<feature type="transmembrane region" description="Helical" evidence="5">
    <location>
        <begin position="329"/>
        <end position="352"/>
    </location>
</feature>
<dbReference type="InterPro" id="IPR051533">
    <property type="entry name" value="WaaL-like"/>
</dbReference>
<proteinExistence type="predicted"/>
<keyword evidence="2 5" id="KW-0812">Transmembrane</keyword>
<sequence length="404" mass="46502">MNAFQKIKNYNIFEVLLALILITMPLGFAVNSISIILFLLITIYSAIVKGFKLEFNTLNILFLGFYILCLCSLFWTNNLETTKEGLIRFLSYLTIPLAFILNNTKIRSNVVFNAFSKSLVVNGVYALALGVLKAIQNKDIGYLFYHKLSNNLSNMNAIYLSVFMSFGIAYFLNKKIKSKLDVSCIIFLSLFLILLSSKTIITITLFLSLTLIFKKFKFKKISLQNKVIIVVGFLVLSIASLNFLNRFKSEFDTTKIGEVLHKKDFGHVYLWSGLGLRIFQIKAFTEILVEQNNFFLGSGLNNSQKSLNEKYLEYNLYPDFLNYNYHNQYVQIFAELGIVGLGLLLLIAFLILKDGIKHKNYFLISFIILILVVCITESFLWRQRGMVFFITITLLFNQRKKYSI</sequence>
<reference evidence="7 8" key="1">
    <citation type="submission" date="2016-11" db="EMBL/GenBank/DDBJ databases">
        <title>Trade-off between light-utilization and light-protection in marine flavobacteria.</title>
        <authorList>
            <person name="Kumagai Y."/>
        </authorList>
    </citation>
    <scope>NUCLEOTIDE SEQUENCE [LARGE SCALE GENOMIC DNA]</scope>
    <source>
        <strain evidence="7 8">ATCC 700397</strain>
    </source>
</reference>
<feature type="transmembrane region" description="Helical" evidence="5">
    <location>
        <begin position="361"/>
        <end position="381"/>
    </location>
</feature>
<keyword evidence="4 5" id="KW-0472">Membrane</keyword>
<comment type="caution">
    <text evidence="7">The sequence shown here is derived from an EMBL/GenBank/DDBJ whole genome shotgun (WGS) entry which is preliminary data.</text>
</comment>
<keyword evidence="3 5" id="KW-1133">Transmembrane helix</keyword>
<dbReference type="InterPro" id="IPR007016">
    <property type="entry name" value="O-antigen_ligase-rel_domated"/>
</dbReference>
<evidence type="ECO:0000256" key="3">
    <source>
        <dbReference type="ARBA" id="ARBA00022989"/>
    </source>
</evidence>
<feature type="transmembrane region" description="Helical" evidence="5">
    <location>
        <begin position="185"/>
        <end position="213"/>
    </location>
</feature>
<feature type="transmembrane region" description="Helical" evidence="5">
    <location>
        <begin position="57"/>
        <end position="76"/>
    </location>
</feature>
<name>A0A2S7L055_9FLAO</name>
<feature type="transmembrane region" description="Helical" evidence="5">
    <location>
        <begin position="85"/>
        <end position="102"/>
    </location>
</feature>
<comment type="subcellular location">
    <subcellularLocation>
        <location evidence="1">Membrane</location>
        <topology evidence="1">Multi-pass membrane protein</topology>
    </subcellularLocation>
</comment>
<dbReference type="OrthoDB" id="1093278at2"/>
<dbReference type="RefSeq" id="WP_104810463.1">
    <property type="nucleotide sequence ID" value="NZ_MQUA01000013.1"/>
</dbReference>
<evidence type="ECO:0000256" key="5">
    <source>
        <dbReference type="SAM" id="Phobius"/>
    </source>
</evidence>
<dbReference type="AlphaFoldDB" id="A0A2S7L055"/>
<dbReference type="GO" id="GO:0016020">
    <property type="term" value="C:membrane"/>
    <property type="evidence" value="ECO:0007669"/>
    <property type="project" value="UniProtKB-SubCell"/>
</dbReference>
<feature type="transmembrane region" description="Helical" evidence="5">
    <location>
        <begin position="114"/>
        <end position="135"/>
    </location>
</feature>
<evidence type="ECO:0000313" key="8">
    <source>
        <dbReference type="Proteomes" id="UP000239522"/>
    </source>
</evidence>
<organism evidence="7 8">
    <name type="scientific">Polaribacter filamentus</name>
    <dbReference type="NCBI Taxonomy" id="53483"/>
    <lineage>
        <taxon>Bacteria</taxon>
        <taxon>Pseudomonadati</taxon>
        <taxon>Bacteroidota</taxon>
        <taxon>Flavobacteriia</taxon>
        <taxon>Flavobacteriales</taxon>
        <taxon>Flavobacteriaceae</taxon>
    </lineage>
</organism>
<dbReference type="Pfam" id="PF04932">
    <property type="entry name" value="Wzy_C"/>
    <property type="match status" value="1"/>
</dbReference>